<accession>A0ABD2PY82</accession>
<dbReference type="Pfam" id="PF02450">
    <property type="entry name" value="LCAT"/>
    <property type="match status" value="1"/>
</dbReference>
<gene>
    <name evidence="1" type="ORF">Ciccas_009031</name>
</gene>
<proteinExistence type="predicted"/>
<dbReference type="InterPro" id="IPR003386">
    <property type="entry name" value="LACT/PDAT_acylTrfase"/>
</dbReference>
<dbReference type="EMBL" id="JBJKFK010001723">
    <property type="protein sequence ID" value="KAL3312377.1"/>
    <property type="molecule type" value="Genomic_DNA"/>
</dbReference>
<dbReference type="InterPro" id="IPR029058">
    <property type="entry name" value="AB_hydrolase_fold"/>
</dbReference>
<organism evidence="1 2">
    <name type="scientific">Cichlidogyrus casuarinus</name>
    <dbReference type="NCBI Taxonomy" id="1844966"/>
    <lineage>
        <taxon>Eukaryota</taxon>
        <taxon>Metazoa</taxon>
        <taxon>Spiralia</taxon>
        <taxon>Lophotrochozoa</taxon>
        <taxon>Platyhelminthes</taxon>
        <taxon>Monogenea</taxon>
        <taxon>Monopisthocotylea</taxon>
        <taxon>Dactylogyridea</taxon>
        <taxon>Ancyrocephalidae</taxon>
        <taxon>Cichlidogyrus</taxon>
    </lineage>
</organism>
<dbReference type="Gene3D" id="3.40.50.1820">
    <property type="entry name" value="alpha/beta hydrolase"/>
    <property type="match status" value="1"/>
</dbReference>
<reference evidence="1 2" key="1">
    <citation type="submission" date="2024-11" db="EMBL/GenBank/DDBJ databases">
        <title>Adaptive evolution of stress response genes in parasites aligns with host niche diversity.</title>
        <authorList>
            <person name="Hahn C."/>
            <person name="Resl P."/>
        </authorList>
    </citation>
    <scope>NUCLEOTIDE SEQUENCE [LARGE SCALE GENOMIC DNA]</scope>
    <source>
        <strain evidence="1">EGGRZ-B1_66</strain>
        <tissue evidence="1">Body</tissue>
    </source>
</reference>
<sequence>MNNDNLKVYVQNFGKLLSVEYIGIPPSAEFSYYAALSESIQKSSEFYFRDINLLGAPYDFRRAPNDNDGEFNTEMKKLIEDTYFKTGNRRVSIIGHSMGVCMMLSFFNKMPDWWKQRYIHSFMNAAAPLGGSVFWLKGLISGTDFGYPQLSPSSFRSAFQISTASYLLPSESVWLDNVVLVNDGTQSFTSKKYKDFMKSLGLDHC</sequence>
<evidence type="ECO:0000313" key="1">
    <source>
        <dbReference type="EMBL" id="KAL3312377.1"/>
    </source>
</evidence>
<dbReference type="Proteomes" id="UP001626550">
    <property type="component" value="Unassembled WGS sequence"/>
</dbReference>
<dbReference type="PANTHER" id="PTHR11440">
    <property type="entry name" value="LECITHIN-CHOLESTEROL ACYLTRANSFERASE-RELATED"/>
    <property type="match status" value="1"/>
</dbReference>
<comment type="caution">
    <text evidence="1">The sequence shown here is derived from an EMBL/GenBank/DDBJ whole genome shotgun (WGS) entry which is preliminary data.</text>
</comment>
<evidence type="ECO:0000313" key="2">
    <source>
        <dbReference type="Proteomes" id="UP001626550"/>
    </source>
</evidence>
<protein>
    <recommendedName>
        <fullName evidence="3">Group XV phospholipase A2</fullName>
    </recommendedName>
</protein>
<keyword evidence="2" id="KW-1185">Reference proteome</keyword>
<dbReference type="SUPFAM" id="SSF53474">
    <property type="entry name" value="alpha/beta-Hydrolases"/>
    <property type="match status" value="1"/>
</dbReference>
<evidence type="ECO:0008006" key="3">
    <source>
        <dbReference type="Google" id="ProtNLM"/>
    </source>
</evidence>
<dbReference type="AlphaFoldDB" id="A0ABD2PY82"/>
<name>A0ABD2PY82_9PLAT</name>